<feature type="transmembrane region" description="Helical" evidence="1">
    <location>
        <begin position="25"/>
        <end position="43"/>
    </location>
</feature>
<accession>A0A1G6SUC5</accession>
<dbReference type="RefSeq" id="WP_125869923.1">
    <property type="nucleotide sequence ID" value="NZ_FMYP01000102.1"/>
</dbReference>
<name>A0A1G6SUC5_9BACT</name>
<reference evidence="2 3" key="1">
    <citation type="submission" date="2016-09" db="EMBL/GenBank/DDBJ databases">
        <authorList>
            <person name="Capua I."/>
            <person name="De Benedictis P."/>
            <person name="Joannis T."/>
            <person name="Lombin L.H."/>
            <person name="Cattoli G."/>
        </authorList>
    </citation>
    <scope>NUCLEOTIDE SEQUENCE [LARGE SCALE GENOMIC DNA]</scope>
    <source>
        <strain evidence="2 3">A7P-90m</strain>
    </source>
</reference>
<keyword evidence="1" id="KW-0812">Transmembrane</keyword>
<feature type="transmembrane region" description="Helical" evidence="1">
    <location>
        <begin position="63"/>
        <end position="81"/>
    </location>
</feature>
<dbReference type="AlphaFoldDB" id="A0A1G6SUC5"/>
<protein>
    <submittedName>
        <fullName evidence="2">Uncharacterized protein</fullName>
    </submittedName>
</protein>
<keyword evidence="3" id="KW-1185">Reference proteome</keyword>
<sequence length="105" mass="12055">MCSMIGYAALNLERLTVEGMSFPNWIPMTLTPLVCFGIFYTFYNVPKSLKSLEIGRKAKLSEWIIDAILLFAFPIGIWFIQPRLNRIYLVNEMIESENSNTLTAN</sequence>
<dbReference type="OrthoDB" id="1442756at2"/>
<proteinExistence type="predicted"/>
<organism evidence="2 3">
    <name type="scientific">Williamwhitmania taraxaci</name>
    <dbReference type="NCBI Taxonomy" id="1640674"/>
    <lineage>
        <taxon>Bacteria</taxon>
        <taxon>Pseudomonadati</taxon>
        <taxon>Bacteroidota</taxon>
        <taxon>Bacteroidia</taxon>
        <taxon>Bacteroidales</taxon>
        <taxon>Williamwhitmaniaceae</taxon>
        <taxon>Williamwhitmania</taxon>
    </lineage>
</organism>
<keyword evidence="1" id="KW-1133">Transmembrane helix</keyword>
<dbReference type="Proteomes" id="UP000199452">
    <property type="component" value="Unassembled WGS sequence"/>
</dbReference>
<dbReference type="EMBL" id="FMYP01000102">
    <property type="protein sequence ID" value="SDD20433.1"/>
    <property type="molecule type" value="Genomic_DNA"/>
</dbReference>
<gene>
    <name evidence="2" type="ORF">SAMN05216323_11026</name>
</gene>
<keyword evidence="1" id="KW-0472">Membrane</keyword>
<evidence type="ECO:0000313" key="3">
    <source>
        <dbReference type="Proteomes" id="UP000199452"/>
    </source>
</evidence>
<evidence type="ECO:0000313" key="2">
    <source>
        <dbReference type="EMBL" id="SDD20433.1"/>
    </source>
</evidence>
<evidence type="ECO:0000256" key="1">
    <source>
        <dbReference type="SAM" id="Phobius"/>
    </source>
</evidence>